<protein>
    <submittedName>
        <fullName evidence="1">Uncharacterized protein</fullName>
    </submittedName>
</protein>
<sequence>GFAGQRDEHAIDAAARELPGHVGFEGVAVVGEANEGVVAIEARHFFNTIDGLRKKLVVDLGYYHSNGMAELAAQAAGVGVGLVVQLGRHGLHAVLGFGADIGAVAQ</sequence>
<name>A0A699WXS6_TANCI</name>
<comment type="caution">
    <text evidence="1">The sequence shown here is derived from an EMBL/GenBank/DDBJ whole genome shotgun (WGS) entry which is preliminary data.</text>
</comment>
<dbReference type="AlphaFoldDB" id="A0A699WXS6"/>
<accession>A0A699WXS6</accession>
<reference evidence="1" key="1">
    <citation type="journal article" date="2019" name="Sci. Rep.">
        <title>Draft genome of Tanacetum cinerariifolium, the natural source of mosquito coil.</title>
        <authorList>
            <person name="Yamashiro T."/>
            <person name="Shiraishi A."/>
            <person name="Satake H."/>
            <person name="Nakayama K."/>
        </authorList>
    </citation>
    <scope>NUCLEOTIDE SEQUENCE</scope>
</reference>
<dbReference type="EMBL" id="BKCJ011784184">
    <property type="protein sequence ID" value="GFD52592.1"/>
    <property type="molecule type" value="Genomic_DNA"/>
</dbReference>
<proteinExistence type="predicted"/>
<organism evidence="1">
    <name type="scientific">Tanacetum cinerariifolium</name>
    <name type="common">Dalmatian daisy</name>
    <name type="synonym">Chrysanthemum cinerariifolium</name>
    <dbReference type="NCBI Taxonomy" id="118510"/>
    <lineage>
        <taxon>Eukaryota</taxon>
        <taxon>Viridiplantae</taxon>
        <taxon>Streptophyta</taxon>
        <taxon>Embryophyta</taxon>
        <taxon>Tracheophyta</taxon>
        <taxon>Spermatophyta</taxon>
        <taxon>Magnoliopsida</taxon>
        <taxon>eudicotyledons</taxon>
        <taxon>Gunneridae</taxon>
        <taxon>Pentapetalae</taxon>
        <taxon>asterids</taxon>
        <taxon>campanulids</taxon>
        <taxon>Asterales</taxon>
        <taxon>Asteraceae</taxon>
        <taxon>Asteroideae</taxon>
        <taxon>Anthemideae</taxon>
        <taxon>Anthemidinae</taxon>
        <taxon>Tanacetum</taxon>
    </lineage>
</organism>
<evidence type="ECO:0000313" key="1">
    <source>
        <dbReference type="EMBL" id="GFD52592.1"/>
    </source>
</evidence>
<gene>
    <name evidence="1" type="ORF">Tci_924561</name>
</gene>
<feature type="non-terminal residue" evidence="1">
    <location>
        <position position="1"/>
    </location>
</feature>
<feature type="non-terminal residue" evidence="1">
    <location>
        <position position="106"/>
    </location>
</feature>